<feature type="region of interest" description="Disordered" evidence="2">
    <location>
        <begin position="1"/>
        <end position="33"/>
    </location>
</feature>
<evidence type="ECO:0000313" key="4">
    <source>
        <dbReference type="EMBL" id="KAF2743655.1"/>
    </source>
</evidence>
<feature type="non-terminal residue" evidence="4">
    <location>
        <position position="1"/>
    </location>
</feature>
<dbReference type="PROSITE" id="PS51165">
    <property type="entry name" value="THUMP"/>
    <property type="match status" value="1"/>
</dbReference>
<evidence type="ECO:0000259" key="3">
    <source>
        <dbReference type="PROSITE" id="PS51165"/>
    </source>
</evidence>
<dbReference type="PANTHER" id="PTHR13452">
    <property type="entry name" value="THUMP DOMAIN CONTAINING PROTEIN 1-RELATED"/>
    <property type="match status" value="1"/>
</dbReference>
<dbReference type="Proteomes" id="UP000799440">
    <property type="component" value="Unassembled WGS sequence"/>
</dbReference>
<proteinExistence type="predicted"/>
<dbReference type="CDD" id="cd11717">
    <property type="entry name" value="THUMP_THUMPD1_like"/>
    <property type="match status" value="1"/>
</dbReference>
<dbReference type="InterPro" id="IPR004114">
    <property type="entry name" value="THUMP_dom"/>
</dbReference>
<feature type="compositionally biased region" description="Basic and acidic residues" evidence="2">
    <location>
        <begin position="1"/>
        <end position="15"/>
    </location>
</feature>
<feature type="non-terminal residue" evidence="4">
    <location>
        <position position="263"/>
    </location>
</feature>
<evidence type="ECO:0000313" key="5">
    <source>
        <dbReference type="Proteomes" id="UP000799440"/>
    </source>
</evidence>
<dbReference type="OrthoDB" id="367221at2759"/>
<dbReference type="InterPro" id="IPR040183">
    <property type="entry name" value="THUMPD1-like"/>
</dbReference>
<keyword evidence="1" id="KW-0694">RNA-binding</keyword>
<reference evidence="4" key="1">
    <citation type="journal article" date="2020" name="Stud. Mycol.">
        <title>101 Dothideomycetes genomes: a test case for predicting lifestyles and emergence of pathogens.</title>
        <authorList>
            <person name="Haridas S."/>
            <person name="Albert R."/>
            <person name="Binder M."/>
            <person name="Bloem J."/>
            <person name="Labutti K."/>
            <person name="Salamov A."/>
            <person name="Andreopoulos B."/>
            <person name="Baker S."/>
            <person name="Barry K."/>
            <person name="Bills G."/>
            <person name="Bluhm B."/>
            <person name="Cannon C."/>
            <person name="Castanera R."/>
            <person name="Culley D."/>
            <person name="Daum C."/>
            <person name="Ezra D."/>
            <person name="Gonzalez J."/>
            <person name="Henrissat B."/>
            <person name="Kuo A."/>
            <person name="Liang C."/>
            <person name="Lipzen A."/>
            <person name="Lutzoni F."/>
            <person name="Magnuson J."/>
            <person name="Mondo S."/>
            <person name="Nolan M."/>
            <person name="Ohm R."/>
            <person name="Pangilinan J."/>
            <person name="Park H.-J."/>
            <person name="Ramirez L."/>
            <person name="Alfaro M."/>
            <person name="Sun H."/>
            <person name="Tritt A."/>
            <person name="Yoshinaga Y."/>
            <person name="Zwiers L.-H."/>
            <person name="Turgeon B."/>
            <person name="Goodwin S."/>
            <person name="Spatafora J."/>
            <person name="Crous P."/>
            <person name="Grigoriev I."/>
        </authorList>
    </citation>
    <scope>NUCLEOTIDE SEQUENCE</scope>
    <source>
        <strain evidence="4">CBS 119925</strain>
    </source>
</reference>
<evidence type="ECO:0000256" key="1">
    <source>
        <dbReference type="PROSITE-ProRule" id="PRU00529"/>
    </source>
</evidence>
<dbReference type="SMART" id="SM00981">
    <property type="entry name" value="THUMP"/>
    <property type="match status" value="1"/>
</dbReference>
<dbReference type="PANTHER" id="PTHR13452:SF10">
    <property type="entry name" value="THUMP DOMAIN-CONTAINING PROTEIN 1"/>
    <property type="match status" value="1"/>
</dbReference>
<evidence type="ECO:0000256" key="2">
    <source>
        <dbReference type="SAM" id="MobiDB-lite"/>
    </source>
</evidence>
<dbReference type="SUPFAM" id="SSF143437">
    <property type="entry name" value="THUMP domain-like"/>
    <property type="match status" value="1"/>
</dbReference>
<protein>
    <recommendedName>
        <fullName evidence="3">THUMP domain-containing protein</fullName>
    </recommendedName>
</protein>
<dbReference type="Gene3D" id="3.30.2300.10">
    <property type="entry name" value="THUMP superfamily"/>
    <property type="match status" value="1"/>
</dbReference>
<accession>A0A6A6UZP3</accession>
<dbReference type="Pfam" id="PF02926">
    <property type="entry name" value="THUMP"/>
    <property type="match status" value="1"/>
</dbReference>
<feature type="domain" description="THUMP" evidence="3">
    <location>
        <begin position="143"/>
        <end position="249"/>
    </location>
</feature>
<sequence length="263" mass="29301">KKRKADVDQRADSNNKRPKGKKQWSVSRKNASEARAIQPGDVGIWATCAMKKEGKSVGELRDLFQEYASELYGKDLPASDNGESDAEEGDIEGDIQKEIDGIKRPAADPLFESVKLDTQCLLFFRTRPPVEPVNLVQSICRDAANGVEQKRCRYVKRLTPISMVDKATERGLEETAKSVLAPHFHGPENAGKKFAIRVSTRNNREFTRDYVIKTVAAAVGPGHKVDLSAYDHLILVEIYKNILGMSVVGPDFDTLKRFNLAEL</sequence>
<dbReference type="AlphaFoldDB" id="A0A6A6UZP3"/>
<dbReference type="GO" id="GO:0006400">
    <property type="term" value="P:tRNA modification"/>
    <property type="evidence" value="ECO:0007669"/>
    <property type="project" value="InterPro"/>
</dbReference>
<keyword evidence="5" id="KW-1185">Reference proteome</keyword>
<dbReference type="GO" id="GO:0003723">
    <property type="term" value="F:RNA binding"/>
    <property type="evidence" value="ECO:0007669"/>
    <property type="project" value="UniProtKB-UniRule"/>
</dbReference>
<gene>
    <name evidence="4" type="ORF">M011DRAFT_374867</name>
</gene>
<dbReference type="FunFam" id="3.30.2300.10:FF:000001">
    <property type="entry name" value="THUMP domain-containing protein 1"/>
    <property type="match status" value="1"/>
</dbReference>
<organism evidence="4 5">
    <name type="scientific">Sporormia fimetaria CBS 119925</name>
    <dbReference type="NCBI Taxonomy" id="1340428"/>
    <lineage>
        <taxon>Eukaryota</taxon>
        <taxon>Fungi</taxon>
        <taxon>Dikarya</taxon>
        <taxon>Ascomycota</taxon>
        <taxon>Pezizomycotina</taxon>
        <taxon>Dothideomycetes</taxon>
        <taxon>Pleosporomycetidae</taxon>
        <taxon>Pleosporales</taxon>
        <taxon>Sporormiaceae</taxon>
        <taxon>Sporormia</taxon>
    </lineage>
</organism>
<name>A0A6A6UZP3_9PLEO</name>
<dbReference type="EMBL" id="MU006595">
    <property type="protein sequence ID" value="KAF2743655.1"/>
    <property type="molecule type" value="Genomic_DNA"/>
</dbReference>